<evidence type="ECO:0000313" key="3">
    <source>
        <dbReference type="Proteomes" id="UP000264002"/>
    </source>
</evidence>
<dbReference type="GO" id="GO:0003677">
    <property type="term" value="F:DNA binding"/>
    <property type="evidence" value="ECO:0007669"/>
    <property type="project" value="InterPro"/>
</dbReference>
<dbReference type="InterPro" id="IPR010982">
    <property type="entry name" value="Lambda_DNA-bd_dom_sf"/>
</dbReference>
<dbReference type="Proteomes" id="UP000264002">
    <property type="component" value="Unassembled WGS sequence"/>
</dbReference>
<name>A0A372MER9_9SPIR</name>
<evidence type="ECO:0000259" key="1">
    <source>
        <dbReference type="Pfam" id="PF06114"/>
    </source>
</evidence>
<sequence>MNNEKKVKHTYQFTPDYAVAPGETLAEVLETLSMTLKECATRCGLTEQSMIRIIKGLQPITYETADRLEMVTGVPARMWNTLELQYQEQRRKIKQKKSYEQSIDWLHGIPTKELIVRGMIDASASKADMVGESLRFYGVASVDAWKDVWMDPKVAARRSDCFETNIGAASAWIRIGELQAQDIVCAPYNTDSFKAVLKEIRELTTSEPVQFLPKMKELCASCGVALVLVKEMKKVPWNGASKWLSPSKAMILVSLRGKAEDLFWFSFFHEAYHILHGEKKRLYIAEERSTDRQEQEADRFAANILIPEVYNKTISQIVSREEVLAMAKQLGVSPGIVAGRYHHLTGNWSYFKDLTRSFDWDTIM</sequence>
<reference evidence="2 3" key="2">
    <citation type="submission" date="2018-09" db="EMBL/GenBank/DDBJ databases">
        <title>Genome of Sphaerochaeta halotolerans strain 4-11.</title>
        <authorList>
            <person name="Nazina T.N."/>
            <person name="Sokolova D.S."/>
        </authorList>
    </citation>
    <scope>NUCLEOTIDE SEQUENCE [LARGE SCALE GENOMIC DNA]</scope>
    <source>
        <strain evidence="2 3">4-11</strain>
    </source>
</reference>
<dbReference type="Pfam" id="PF06114">
    <property type="entry name" value="Peptidase_M78"/>
    <property type="match status" value="1"/>
</dbReference>
<dbReference type="Gene3D" id="1.10.10.2910">
    <property type="match status" value="1"/>
</dbReference>
<dbReference type="InterPro" id="IPR010359">
    <property type="entry name" value="IrrE_HExxH"/>
</dbReference>
<reference evidence="3" key="1">
    <citation type="submission" date="2018-08" db="EMBL/GenBank/DDBJ databases">
        <authorList>
            <person name="Grouzdev D.S."/>
            <person name="Krutkina M.S."/>
        </authorList>
    </citation>
    <scope>NUCLEOTIDE SEQUENCE [LARGE SCALE GENOMIC DNA]</scope>
    <source>
        <strain evidence="3">4-11</strain>
    </source>
</reference>
<dbReference type="EMBL" id="QUWK01000016">
    <property type="protein sequence ID" value="RFU93888.1"/>
    <property type="molecule type" value="Genomic_DNA"/>
</dbReference>
<accession>A0A372MER9</accession>
<keyword evidence="3" id="KW-1185">Reference proteome</keyword>
<dbReference type="Gene3D" id="1.10.260.40">
    <property type="entry name" value="lambda repressor-like DNA-binding domains"/>
    <property type="match status" value="1"/>
</dbReference>
<dbReference type="RefSeq" id="WP_117331360.1">
    <property type="nucleotide sequence ID" value="NZ_QUWK01000016.1"/>
</dbReference>
<dbReference type="SUPFAM" id="SSF47413">
    <property type="entry name" value="lambda repressor-like DNA-binding domains"/>
    <property type="match status" value="1"/>
</dbReference>
<protein>
    <submittedName>
        <fullName evidence="2">ImmA/IrrE family metallo-endopeptidase</fullName>
    </submittedName>
</protein>
<dbReference type="AlphaFoldDB" id="A0A372MER9"/>
<comment type="caution">
    <text evidence="2">The sequence shown here is derived from an EMBL/GenBank/DDBJ whole genome shotgun (WGS) entry which is preliminary data.</text>
</comment>
<feature type="domain" description="IrrE N-terminal-like" evidence="1">
    <location>
        <begin position="228"/>
        <end position="340"/>
    </location>
</feature>
<gene>
    <name evidence="2" type="ORF">DYP60_12555</name>
</gene>
<organism evidence="2 3">
    <name type="scientific">Sphaerochaeta halotolerans</name>
    <dbReference type="NCBI Taxonomy" id="2293840"/>
    <lineage>
        <taxon>Bacteria</taxon>
        <taxon>Pseudomonadati</taxon>
        <taxon>Spirochaetota</taxon>
        <taxon>Spirochaetia</taxon>
        <taxon>Spirochaetales</taxon>
        <taxon>Sphaerochaetaceae</taxon>
        <taxon>Sphaerochaeta</taxon>
    </lineage>
</organism>
<evidence type="ECO:0000313" key="2">
    <source>
        <dbReference type="EMBL" id="RFU93888.1"/>
    </source>
</evidence>
<proteinExistence type="predicted"/>